<dbReference type="SUPFAM" id="SSF48371">
    <property type="entry name" value="ARM repeat"/>
    <property type="match status" value="3"/>
</dbReference>
<dbReference type="PANTHER" id="PTHR47451:SF1">
    <property type="entry name" value="ARM REPEAT SUPERFAMILY PROTEIN"/>
    <property type="match status" value="1"/>
</dbReference>
<evidence type="ECO:0000313" key="4">
    <source>
        <dbReference type="Proteomes" id="UP000054558"/>
    </source>
</evidence>
<evidence type="ECO:0000256" key="2">
    <source>
        <dbReference type="SAM" id="MobiDB-lite"/>
    </source>
</evidence>
<feature type="repeat" description="ARM" evidence="1">
    <location>
        <begin position="89"/>
        <end position="131"/>
    </location>
</feature>
<feature type="repeat" description="ARM" evidence="1">
    <location>
        <begin position="214"/>
        <end position="245"/>
    </location>
</feature>
<dbReference type="Proteomes" id="UP000054558">
    <property type="component" value="Unassembled WGS sequence"/>
</dbReference>
<accession>A0A0U9HK29</accession>
<evidence type="ECO:0000313" key="3">
    <source>
        <dbReference type="EMBL" id="GAQ83274.1"/>
    </source>
</evidence>
<name>A0A0U9HK29_KLENI</name>
<gene>
    <name evidence="3" type="ORF">KFL_001410310</name>
</gene>
<feature type="repeat" description="ARM" evidence="1">
    <location>
        <begin position="377"/>
        <end position="420"/>
    </location>
</feature>
<feature type="region of interest" description="Disordered" evidence="2">
    <location>
        <begin position="665"/>
        <end position="696"/>
    </location>
</feature>
<feature type="compositionally biased region" description="Low complexity" evidence="2">
    <location>
        <begin position="665"/>
        <end position="676"/>
    </location>
</feature>
<proteinExistence type="predicted"/>
<dbReference type="InterPro" id="IPR016024">
    <property type="entry name" value="ARM-type_fold"/>
</dbReference>
<protein>
    <submittedName>
        <fullName evidence="3">ARM repeat superfamily protein</fullName>
    </submittedName>
</protein>
<dbReference type="AlphaFoldDB" id="A0A0U9HK29"/>
<feature type="compositionally biased region" description="Gly residues" evidence="2">
    <location>
        <begin position="680"/>
        <end position="695"/>
    </location>
</feature>
<dbReference type="EMBL" id="DF237090">
    <property type="protein sequence ID" value="GAQ83274.1"/>
    <property type="molecule type" value="Genomic_DNA"/>
</dbReference>
<dbReference type="STRING" id="105231.A0A0U9HK29"/>
<dbReference type="PANTHER" id="PTHR47451">
    <property type="entry name" value="ARM REPEAT SUPERFAMILY PROTEIN"/>
    <property type="match status" value="1"/>
</dbReference>
<reference evidence="3 4" key="1">
    <citation type="journal article" date="2014" name="Nat. Commun.">
        <title>Klebsormidium flaccidum genome reveals primary factors for plant terrestrial adaptation.</title>
        <authorList>
            <person name="Hori K."/>
            <person name="Maruyama F."/>
            <person name="Fujisawa T."/>
            <person name="Togashi T."/>
            <person name="Yamamoto N."/>
            <person name="Seo M."/>
            <person name="Sato S."/>
            <person name="Yamada T."/>
            <person name="Mori H."/>
            <person name="Tajima N."/>
            <person name="Moriyama T."/>
            <person name="Ikeuchi M."/>
            <person name="Watanabe M."/>
            <person name="Wada H."/>
            <person name="Kobayashi K."/>
            <person name="Saito M."/>
            <person name="Masuda T."/>
            <person name="Sasaki-Sekimoto Y."/>
            <person name="Mashiguchi K."/>
            <person name="Awai K."/>
            <person name="Shimojima M."/>
            <person name="Masuda S."/>
            <person name="Iwai M."/>
            <person name="Nobusawa T."/>
            <person name="Narise T."/>
            <person name="Kondo S."/>
            <person name="Saito H."/>
            <person name="Sato R."/>
            <person name="Murakawa M."/>
            <person name="Ihara Y."/>
            <person name="Oshima-Yamada Y."/>
            <person name="Ohtaka K."/>
            <person name="Satoh M."/>
            <person name="Sonobe K."/>
            <person name="Ishii M."/>
            <person name="Ohtani R."/>
            <person name="Kanamori-Sato M."/>
            <person name="Honoki R."/>
            <person name="Miyazaki D."/>
            <person name="Mochizuki H."/>
            <person name="Umetsu J."/>
            <person name="Higashi K."/>
            <person name="Shibata D."/>
            <person name="Kamiya Y."/>
            <person name="Sato N."/>
            <person name="Nakamura Y."/>
            <person name="Tabata S."/>
            <person name="Ida S."/>
            <person name="Kurokawa K."/>
            <person name="Ohta H."/>
        </authorList>
    </citation>
    <scope>NUCLEOTIDE SEQUENCE [LARGE SCALE GENOMIC DNA]</scope>
    <source>
        <strain evidence="3 4">NIES-2285</strain>
    </source>
</reference>
<keyword evidence="4" id="KW-1185">Reference proteome</keyword>
<feature type="repeat" description="ARM" evidence="1">
    <location>
        <begin position="130"/>
        <end position="174"/>
    </location>
</feature>
<dbReference type="InterPro" id="IPR011989">
    <property type="entry name" value="ARM-like"/>
</dbReference>
<dbReference type="OMA" id="QSICTLW"/>
<sequence length="1089" mass="114342">MVCPCQHPFSTCLDALILLRASASSRSAQSQGQAAPSQPADLEDGYTAYFASMLGTNNSAQDREDAASALWQQSFESTEKLERIGEIPGCISLLISLLKADTARGAASAAGLLRNLAQIDTLREEIAWAGGVEGLVGLLERRGTPALVREQAVGALERLSRGRHEAETIVAVGGLGPSLASLDSAMEEERLAAARLVANLASVAAVREKIEEAGAVPKLVKLLTNAETEYSQAVRQEAGAALNQLVGPLVNLLDTAQGGERVAAAAVLADMARDRHQKGALVAAGAVDKVLAVLMEEESAEDDEMRDAARQVVDELRLLAAEQPARPRNIEEGYVGLFVRMLGLDRPMAEREEAAVALWHHVVQSRENLEEVGQLPGALPLLGQLMRERDRPAAAEAAAGVLRALSTVDEYRFRVFEAGAVEAALGVLQQWSHEAPEVRRQALGLLHNLSAGRREGLQIIASQGAELCTALLRLCFPPDELAFDPANPFALTSTDWRRPITDDEIGTVLGVLSNLAANDAARGPIASAGAIACLAQLLASDGVPAVLRGKAKAVLAELAKQPVLKDQFTAAGLVPVPLIKARYFSTVAQGLTKSASAPAGIARQYKVMPRGEGVARLVLMLGLADPEAVSAAAEAMRDWADSDENRNELSKAGAVPMLVRLLASGEPSGQSEGSEQSGDRGQGQDGAGQSAGGERGYPEVARAAAEALSVLCASTEVRRKVEKSAGVEGLAWLLKTGGRAQRSAAAKALFWLMQDEDESSAAEEAGRPGSIEGLIDLIVAGKEAESTANAEGQGEAGKAARLGRREKLVAAGGLPSLVEILGEGTPEESEVAASILSRVSAEEKGAAAAVEAQVVPALERLLSRRVVDADDGINEGPSLGLEELSGDDVVARNRLWAAQVAGARLAASLASHDSTRGALQAADVHSLLSGLLLLDAPPEEKEAVSEALLALEQRDDAPTVGPSRDTEREIVQHVEIPRLLAMLEAGAPLAQREAAVQELLYVVKAGGEQEAHLAAVASGGGIFSLVDLAKEGGDKSVRAALTLLDMLTLDEDNHLVMLEAGAEEVLVRIARGESEDWKLAMRVLRRLPV</sequence>
<dbReference type="SMART" id="SM00185">
    <property type="entry name" value="ARM"/>
    <property type="match status" value="11"/>
</dbReference>
<feature type="repeat" description="ARM" evidence="1">
    <location>
        <begin position="419"/>
        <end position="464"/>
    </location>
</feature>
<dbReference type="InterPro" id="IPR000225">
    <property type="entry name" value="Armadillo"/>
</dbReference>
<dbReference type="Gene3D" id="1.25.10.10">
    <property type="entry name" value="Leucine-rich Repeat Variant"/>
    <property type="match status" value="7"/>
</dbReference>
<dbReference type="OrthoDB" id="409644at2759"/>
<organism evidence="3 4">
    <name type="scientific">Klebsormidium nitens</name>
    <name type="common">Green alga</name>
    <name type="synonym">Ulothrix nitens</name>
    <dbReference type="NCBI Taxonomy" id="105231"/>
    <lineage>
        <taxon>Eukaryota</taxon>
        <taxon>Viridiplantae</taxon>
        <taxon>Streptophyta</taxon>
        <taxon>Klebsormidiophyceae</taxon>
        <taxon>Klebsormidiales</taxon>
        <taxon>Klebsormidiaceae</taxon>
        <taxon>Klebsormidium</taxon>
    </lineage>
</organism>
<dbReference type="PROSITE" id="PS50176">
    <property type="entry name" value="ARM_REPEAT"/>
    <property type="match status" value="5"/>
</dbReference>
<evidence type="ECO:0000256" key="1">
    <source>
        <dbReference type="PROSITE-ProRule" id="PRU00259"/>
    </source>
</evidence>